<keyword evidence="3" id="KW-0902">Two-component regulatory system</keyword>
<dbReference type="InterPro" id="IPR036890">
    <property type="entry name" value="HATPase_C_sf"/>
</dbReference>
<dbReference type="Proteomes" id="UP000516428">
    <property type="component" value="Chromosome"/>
</dbReference>
<feature type="transmembrane region" description="Helical" evidence="5">
    <location>
        <begin position="61"/>
        <end position="79"/>
    </location>
</feature>
<keyword evidence="5" id="KW-0812">Transmembrane</keyword>
<dbReference type="Gene3D" id="3.30.565.10">
    <property type="entry name" value="Histidine kinase-like ATPase, C-terminal domain"/>
    <property type="match status" value="1"/>
</dbReference>
<evidence type="ECO:0000256" key="3">
    <source>
        <dbReference type="ARBA" id="ARBA00023012"/>
    </source>
</evidence>
<dbReference type="CDD" id="cd16917">
    <property type="entry name" value="HATPase_UhpB-NarQ-NarX-like"/>
    <property type="match status" value="1"/>
</dbReference>
<protein>
    <submittedName>
        <fullName evidence="7">Two-component sensor histidine kinase</fullName>
    </submittedName>
</protein>
<dbReference type="InterPro" id="IPR011712">
    <property type="entry name" value="Sig_transdc_His_kin_sub3_dim/P"/>
</dbReference>
<evidence type="ECO:0000313" key="7">
    <source>
        <dbReference type="EMBL" id="QNS06040.1"/>
    </source>
</evidence>
<keyword evidence="8" id="KW-1185">Reference proteome</keyword>
<keyword evidence="2 7" id="KW-0418">Kinase</keyword>
<keyword evidence="5" id="KW-1133">Transmembrane helix</keyword>
<dbReference type="KEGG" id="sxn:IAG42_22295"/>
<feature type="transmembrane region" description="Helical" evidence="5">
    <location>
        <begin position="134"/>
        <end position="153"/>
    </location>
</feature>
<dbReference type="PANTHER" id="PTHR24421:SF63">
    <property type="entry name" value="SENSOR HISTIDINE KINASE DESK"/>
    <property type="match status" value="1"/>
</dbReference>
<proteinExistence type="predicted"/>
<evidence type="ECO:0000256" key="5">
    <source>
        <dbReference type="SAM" id="Phobius"/>
    </source>
</evidence>
<feature type="transmembrane region" description="Helical" evidence="5">
    <location>
        <begin position="95"/>
        <end position="114"/>
    </location>
</feature>
<dbReference type="AlphaFoldDB" id="A0A7H1BBD5"/>
<feature type="region of interest" description="Disordered" evidence="4">
    <location>
        <begin position="1"/>
        <end position="27"/>
    </location>
</feature>
<gene>
    <name evidence="7" type="ORF">IAG42_22295</name>
</gene>
<dbReference type="GO" id="GO:0000155">
    <property type="term" value="F:phosphorelay sensor kinase activity"/>
    <property type="evidence" value="ECO:0007669"/>
    <property type="project" value="InterPro"/>
</dbReference>
<dbReference type="InterPro" id="IPR050482">
    <property type="entry name" value="Sensor_HK_TwoCompSys"/>
</dbReference>
<evidence type="ECO:0000256" key="2">
    <source>
        <dbReference type="ARBA" id="ARBA00022777"/>
    </source>
</evidence>
<name>A0A7H1BBD5_9ACTN</name>
<reference evidence="7 8" key="1">
    <citation type="submission" date="2020-09" db="EMBL/GenBank/DDBJ databases">
        <title>A novel species.</title>
        <authorList>
            <person name="Gao J."/>
        </authorList>
    </citation>
    <scope>NUCLEOTIDE SEQUENCE [LARGE SCALE GENOMIC DNA]</scope>
    <source>
        <strain evidence="7 8">CRXT-Y-14</strain>
    </source>
</reference>
<evidence type="ECO:0000313" key="8">
    <source>
        <dbReference type="Proteomes" id="UP000516428"/>
    </source>
</evidence>
<dbReference type="RefSeq" id="WP_188338724.1">
    <property type="nucleotide sequence ID" value="NZ_CP061281.1"/>
</dbReference>
<feature type="domain" description="Signal transduction histidine kinase subgroup 3 dimerisation and phosphoacceptor" evidence="6">
    <location>
        <begin position="203"/>
        <end position="268"/>
    </location>
</feature>
<dbReference type="GO" id="GO:0016020">
    <property type="term" value="C:membrane"/>
    <property type="evidence" value="ECO:0007669"/>
    <property type="project" value="InterPro"/>
</dbReference>
<dbReference type="GO" id="GO:0046983">
    <property type="term" value="F:protein dimerization activity"/>
    <property type="evidence" value="ECO:0007669"/>
    <property type="project" value="InterPro"/>
</dbReference>
<evidence type="ECO:0000256" key="4">
    <source>
        <dbReference type="SAM" id="MobiDB-lite"/>
    </source>
</evidence>
<keyword evidence="1" id="KW-0808">Transferase</keyword>
<keyword evidence="5" id="KW-0472">Membrane</keyword>
<evidence type="ECO:0000256" key="1">
    <source>
        <dbReference type="ARBA" id="ARBA00022679"/>
    </source>
</evidence>
<feature type="compositionally biased region" description="Basic and acidic residues" evidence="4">
    <location>
        <begin position="1"/>
        <end position="12"/>
    </location>
</feature>
<evidence type="ECO:0000259" key="6">
    <source>
        <dbReference type="Pfam" id="PF07730"/>
    </source>
</evidence>
<accession>A0A7H1BBD5</accession>
<organism evidence="7 8">
    <name type="scientific">Streptomyces xanthii</name>
    <dbReference type="NCBI Taxonomy" id="2768069"/>
    <lineage>
        <taxon>Bacteria</taxon>
        <taxon>Bacillati</taxon>
        <taxon>Actinomycetota</taxon>
        <taxon>Actinomycetes</taxon>
        <taxon>Kitasatosporales</taxon>
        <taxon>Streptomycetaceae</taxon>
        <taxon>Streptomyces</taxon>
    </lineage>
</organism>
<sequence length="423" mass="45683">MQNKNRFDRAGDEDGEGARPSPPKRSRDLLAPRVARTILVMALISYSVVILLNILDTPMPTRHTAVAIASLVVVLALQLRHSEPGANRAPLRRRLLTLGVQAALTYLPLLIFRAEWGAMAGFLAGSLLLLLPPRVGWSLYAVVGVSLVVPSLIEHRSVLVTVYLCQSTLLTGLVTYGLSRLSELVGEVHAARGELAHMAVTEERLRFARDLHDLLGFGLSTITLKAELVHRLIPGHPQRAMDEIQDVLRVARDSLADVRRVARGFQDMSLEQEISSARSVLSAADIELDVKVELRPFGARSDAVLAAVLREAMTNLLRHSKAGHCTIDAEHLGETVRLTVANDGVDSGYRDPSPDSGSGLANLGIRVRAIGGRVDAGCVKGTKGTTFRLVAEVPAHSEVVQPPFLGEKLILRPGSASRITASD</sequence>
<dbReference type="EMBL" id="CP061281">
    <property type="protein sequence ID" value="QNS06040.1"/>
    <property type="molecule type" value="Genomic_DNA"/>
</dbReference>
<dbReference type="Pfam" id="PF07730">
    <property type="entry name" value="HisKA_3"/>
    <property type="match status" value="1"/>
</dbReference>
<feature type="transmembrane region" description="Helical" evidence="5">
    <location>
        <begin position="34"/>
        <end position="55"/>
    </location>
</feature>
<dbReference type="PANTHER" id="PTHR24421">
    <property type="entry name" value="NITRATE/NITRITE SENSOR PROTEIN NARX-RELATED"/>
    <property type="match status" value="1"/>
</dbReference>
<dbReference type="Gene3D" id="1.20.5.1930">
    <property type="match status" value="1"/>
</dbReference>
<dbReference type="SUPFAM" id="SSF55874">
    <property type="entry name" value="ATPase domain of HSP90 chaperone/DNA topoisomerase II/histidine kinase"/>
    <property type="match status" value="1"/>
</dbReference>
<feature type="transmembrane region" description="Helical" evidence="5">
    <location>
        <begin position="160"/>
        <end position="178"/>
    </location>
</feature>